<dbReference type="InParanoid" id="B0E166"/>
<dbReference type="PANTHER" id="PTHR33099">
    <property type="entry name" value="FE2OG DIOXYGENASE DOMAIN-CONTAINING PROTEIN"/>
    <property type="match status" value="1"/>
</dbReference>
<dbReference type="OrthoDB" id="27483at2759"/>
<keyword evidence="1" id="KW-0408">Iron</keyword>
<dbReference type="HOGENOM" id="CLU_019613_2_1_1"/>
<feature type="domain" description="Fe2OG dioxygenase" evidence="2">
    <location>
        <begin position="121"/>
        <end position="220"/>
    </location>
</feature>
<sequence length="442" mass="49377">MSTVLSELSAVRDAIKKEQPFCTSTYPLTDNGGPLFFLTDGGEGAQYIDLANADDLKLQTLVGACERAAFGLDNKDVLDETYRKAWKMDSSNFLTRLDVVNAGIMDHVCAKLVQNTERKVRSEIYKLNVYGPGSFFKAHKDTPRSENMFASLVVVFPTRHEGGALHFRHKGEEWTFDSATITSAQEIPSIAYVAFYSDVEHEVSMVTSGHRVTLTYNLYYDDTTSVTSNDWIKEDEAALRESLSSLLQNPDVLPRGGYLGFGLDFMYPTAAETKLKDLINSLKGSDAMIKRVLEQLSLNPKLTVIYKASEKGYETVEEDGRTKYRRTITITHVMLDEMDRFPDWQIEEGIVDALLGVGGVAICDADEESTSSDDGNRRSRIKAKKVLWITPLTSFSRVKTSYIAYGNQASLGYSYGNLCLVVKKAGPDFDEKKQAGKRRRVI</sequence>
<dbReference type="GeneID" id="6085611"/>
<dbReference type="InterPro" id="IPR044862">
    <property type="entry name" value="Pro_4_hyd_alph_FE2OG_OXY"/>
</dbReference>
<dbReference type="KEGG" id="lbc:LACBIDRAFT_316575"/>
<accession>B0E166</accession>
<name>B0E166_LACBS</name>
<dbReference type="Pfam" id="PF13640">
    <property type="entry name" value="2OG-FeII_Oxy_3"/>
    <property type="match status" value="1"/>
</dbReference>
<evidence type="ECO:0000256" key="1">
    <source>
        <dbReference type="RuleBase" id="RU003682"/>
    </source>
</evidence>
<dbReference type="PROSITE" id="PS51471">
    <property type="entry name" value="FE2OG_OXY"/>
    <property type="match status" value="1"/>
</dbReference>
<reference evidence="3 4" key="1">
    <citation type="journal article" date="2008" name="Nature">
        <title>The genome of Laccaria bicolor provides insights into mycorrhizal symbiosis.</title>
        <authorList>
            <person name="Martin F."/>
            <person name="Aerts A."/>
            <person name="Ahren D."/>
            <person name="Brun A."/>
            <person name="Danchin E.G.J."/>
            <person name="Duchaussoy F."/>
            <person name="Gibon J."/>
            <person name="Kohler A."/>
            <person name="Lindquist E."/>
            <person name="Pereda V."/>
            <person name="Salamov A."/>
            <person name="Shapiro H.J."/>
            <person name="Wuyts J."/>
            <person name="Blaudez D."/>
            <person name="Buee M."/>
            <person name="Brokstein P."/>
            <person name="Canbaeck B."/>
            <person name="Cohen D."/>
            <person name="Courty P.E."/>
            <person name="Coutinho P.M."/>
            <person name="Delaruelle C."/>
            <person name="Detter J.C."/>
            <person name="Deveau A."/>
            <person name="DiFazio S."/>
            <person name="Duplessis S."/>
            <person name="Fraissinet-Tachet L."/>
            <person name="Lucic E."/>
            <person name="Frey-Klett P."/>
            <person name="Fourrey C."/>
            <person name="Feussner I."/>
            <person name="Gay G."/>
            <person name="Grimwood J."/>
            <person name="Hoegger P.J."/>
            <person name="Jain P."/>
            <person name="Kilaru S."/>
            <person name="Labbe J."/>
            <person name="Lin Y.C."/>
            <person name="Legue V."/>
            <person name="Le Tacon F."/>
            <person name="Marmeisse R."/>
            <person name="Melayah D."/>
            <person name="Montanini B."/>
            <person name="Muratet M."/>
            <person name="Nehls U."/>
            <person name="Niculita-Hirzel H."/>
            <person name="Oudot-Le Secq M.P."/>
            <person name="Peter M."/>
            <person name="Quesneville H."/>
            <person name="Rajashekar B."/>
            <person name="Reich M."/>
            <person name="Rouhier N."/>
            <person name="Schmutz J."/>
            <person name="Yin T."/>
            <person name="Chalot M."/>
            <person name="Henrissat B."/>
            <person name="Kuees U."/>
            <person name="Lucas S."/>
            <person name="Van de Peer Y."/>
            <person name="Podila G.K."/>
            <person name="Polle A."/>
            <person name="Pukkila P.J."/>
            <person name="Richardson P.M."/>
            <person name="Rouze P."/>
            <person name="Sanders I.R."/>
            <person name="Stajich J.E."/>
            <person name="Tunlid A."/>
            <person name="Tuskan G."/>
            <person name="Grigoriev I.V."/>
        </authorList>
    </citation>
    <scope>NUCLEOTIDE SEQUENCE [LARGE SCALE GENOMIC DNA]</scope>
    <source>
        <strain evidence="4">S238N-H82 / ATCC MYA-4686</strain>
    </source>
</reference>
<evidence type="ECO:0000313" key="3">
    <source>
        <dbReference type="EMBL" id="EDQ99404.1"/>
    </source>
</evidence>
<dbReference type="RefSeq" id="XP_001889955.1">
    <property type="nucleotide sequence ID" value="XM_001889920.1"/>
</dbReference>
<organism evidence="4">
    <name type="scientific">Laccaria bicolor (strain S238N-H82 / ATCC MYA-4686)</name>
    <name type="common">Bicoloured deceiver</name>
    <name type="synonym">Laccaria laccata var. bicolor</name>
    <dbReference type="NCBI Taxonomy" id="486041"/>
    <lineage>
        <taxon>Eukaryota</taxon>
        <taxon>Fungi</taxon>
        <taxon>Dikarya</taxon>
        <taxon>Basidiomycota</taxon>
        <taxon>Agaricomycotina</taxon>
        <taxon>Agaricomycetes</taxon>
        <taxon>Agaricomycetidae</taxon>
        <taxon>Agaricales</taxon>
        <taxon>Agaricineae</taxon>
        <taxon>Hydnangiaceae</taxon>
        <taxon>Laccaria</taxon>
    </lineage>
</organism>
<dbReference type="GO" id="GO:0046872">
    <property type="term" value="F:metal ion binding"/>
    <property type="evidence" value="ECO:0007669"/>
    <property type="project" value="UniProtKB-KW"/>
</dbReference>
<dbReference type="Gene3D" id="2.60.120.620">
    <property type="entry name" value="q2cbj1_9rhob like domain"/>
    <property type="match status" value="1"/>
</dbReference>
<comment type="similarity">
    <text evidence="1">Belongs to the iron/ascorbate-dependent oxidoreductase family.</text>
</comment>
<dbReference type="PANTHER" id="PTHR33099:SF14">
    <property type="entry name" value="PROLYL 4-HYDROXYLASE ALPHA SUBUNIT FE(2+) 2OG DIOXYGENASE DOMAIN-CONTAINING PROTEIN"/>
    <property type="match status" value="1"/>
</dbReference>
<dbReference type="Proteomes" id="UP000001194">
    <property type="component" value="Unassembled WGS sequence"/>
</dbReference>
<dbReference type="AlphaFoldDB" id="B0E166"/>
<keyword evidence="4" id="KW-1185">Reference proteome</keyword>
<keyword evidence="1" id="KW-0560">Oxidoreductase</keyword>
<evidence type="ECO:0000313" key="4">
    <source>
        <dbReference type="Proteomes" id="UP000001194"/>
    </source>
</evidence>
<protein>
    <submittedName>
        <fullName evidence="3">Predicted protein</fullName>
    </submittedName>
</protein>
<dbReference type="GO" id="GO:0016491">
    <property type="term" value="F:oxidoreductase activity"/>
    <property type="evidence" value="ECO:0007669"/>
    <property type="project" value="UniProtKB-KW"/>
</dbReference>
<dbReference type="InterPro" id="IPR005123">
    <property type="entry name" value="Oxoglu/Fe-dep_dioxygenase_dom"/>
</dbReference>
<gene>
    <name evidence="3" type="ORF">LACBIDRAFT_316575</name>
</gene>
<evidence type="ECO:0000259" key="2">
    <source>
        <dbReference type="PROSITE" id="PS51471"/>
    </source>
</evidence>
<proteinExistence type="inferred from homology"/>
<keyword evidence="1" id="KW-0479">Metal-binding</keyword>
<dbReference type="STRING" id="486041.B0E166"/>
<dbReference type="EMBL" id="DS547165">
    <property type="protein sequence ID" value="EDQ99404.1"/>
    <property type="molecule type" value="Genomic_DNA"/>
</dbReference>